<evidence type="ECO:0000256" key="1">
    <source>
        <dbReference type="ARBA" id="ARBA00006625"/>
    </source>
</evidence>
<dbReference type="PANTHER" id="PTHR35527">
    <property type="entry name" value="CHOLOYLGLYCINE HYDROLASE"/>
    <property type="match status" value="1"/>
</dbReference>
<dbReference type="EMBL" id="WQPS01000012">
    <property type="protein sequence ID" value="MBT9810143.1"/>
    <property type="molecule type" value="Genomic_DNA"/>
</dbReference>
<dbReference type="GO" id="GO:0016787">
    <property type="term" value="F:hydrolase activity"/>
    <property type="evidence" value="ECO:0007669"/>
    <property type="project" value="UniProtKB-KW"/>
</dbReference>
<name>A0AA41FFB7_9FIRM</name>
<dbReference type="Pfam" id="PF02275">
    <property type="entry name" value="CBAH"/>
    <property type="match status" value="1"/>
</dbReference>
<proteinExistence type="inferred from homology"/>
<sequence length="334" mass="36838">MCTAITMQTMQGDIYFGRTMDFSFPLDPELYISPRGYEWNNMLKTHKITNRYRFIGIGQDISPLVFVDGVNEMGFAAAVLYFPGFASYDPAPDRTQGPGVISVASLELVNFLLGICKNVNQAVTVLDSIRIVGEEDSITNTVAPLHWILTDQTGACLVVEKTVDGLYLLDNPIGVLTNSPGFQWHMTNLRNYMNVSPYQEKEAVWDSVSLTPFGQGAGTLGLPGDFAPPSRFVRAAYLKSHVSVPSGREAAVITGFHILNNVSIPKGAVMTDLEIPSYTQYTAFMSLSDQEYFFNTYNNSQIESAKLVPDHDSGSEIVSLGKLNRPVTFECHNC</sequence>
<dbReference type="PANTHER" id="PTHR35527:SF2">
    <property type="entry name" value="HYDROLASE"/>
    <property type="match status" value="1"/>
</dbReference>
<dbReference type="InterPro" id="IPR052193">
    <property type="entry name" value="Peptidase_C59"/>
</dbReference>
<feature type="domain" description="Choloylglycine hydrolase/NAAA C-terminal" evidence="3">
    <location>
        <begin position="2"/>
        <end position="311"/>
    </location>
</feature>
<comment type="similarity">
    <text evidence="1">Belongs to the peptidase C59 family.</text>
</comment>
<dbReference type="InterPro" id="IPR029055">
    <property type="entry name" value="Ntn_hydrolases_N"/>
</dbReference>
<organism evidence="4 5">
    <name type="scientific">Enterocloster citroniae</name>
    <dbReference type="NCBI Taxonomy" id="358743"/>
    <lineage>
        <taxon>Bacteria</taxon>
        <taxon>Bacillati</taxon>
        <taxon>Bacillota</taxon>
        <taxon>Clostridia</taxon>
        <taxon>Lachnospirales</taxon>
        <taxon>Lachnospiraceae</taxon>
        <taxon>Enterocloster</taxon>
    </lineage>
</organism>
<evidence type="ECO:0000259" key="3">
    <source>
        <dbReference type="Pfam" id="PF02275"/>
    </source>
</evidence>
<dbReference type="InterPro" id="IPR029132">
    <property type="entry name" value="CBAH/NAAA_C"/>
</dbReference>
<comment type="caution">
    <text evidence="4">The sequence shown here is derived from an EMBL/GenBank/DDBJ whole genome shotgun (WGS) entry which is preliminary data.</text>
</comment>
<dbReference type="RefSeq" id="WP_045092798.1">
    <property type="nucleotide sequence ID" value="NZ_CABJDD010000003.1"/>
</dbReference>
<accession>A0AA41FFB7</accession>
<protein>
    <submittedName>
        <fullName evidence="4">Linear amide C-N hydrolase</fullName>
    </submittedName>
</protein>
<dbReference type="Gene3D" id="3.60.60.10">
    <property type="entry name" value="Penicillin V Acylase, Chain A"/>
    <property type="match status" value="1"/>
</dbReference>
<dbReference type="Proteomes" id="UP000708338">
    <property type="component" value="Unassembled WGS sequence"/>
</dbReference>
<dbReference type="AlphaFoldDB" id="A0AA41FFB7"/>
<evidence type="ECO:0000313" key="4">
    <source>
        <dbReference type="EMBL" id="MBT9810143.1"/>
    </source>
</evidence>
<evidence type="ECO:0000313" key="5">
    <source>
        <dbReference type="Proteomes" id="UP000708338"/>
    </source>
</evidence>
<dbReference type="SUPFAM" id="SSF56235">
    <property type="entry name" value="N-terminal nucleophile aminohydrolases (Ntn hydrolases)"/>
    <property type="match status" value="1"/>
</dbReference>
<reference evidence="4" key="1">
    <citation type="journal article" date="2021" name="Gut Microbes">
        <title>A synthetic consortium of 100 gut commensals modulates the composition and function in a colon model of the microbiome of elderly subjects.</title>
        <authorList>
            <person name="Perez M."/>
            <person name="Ntemiri A."/>
            <person name="Tan H."/>
            <person name="Harris H.M.B."/>
            <person name="Roager H.M."/>
            <person name="Ribiere C."/>
            <person name="O'Toole P.W."/>
        </authorList>
    </citation>
    <scope>NUCLEOTIDE SEQUENCE</scope>
    <source>
        <strain evidence="4">MCC335</strain>
    </source>
</reference>
<keyword evidence="2 4" id="KW-0378">Hydrolase</keyword>
<evidence type="ECO:0000256" key="2">
    <source>
        <dbReference type="ARBA" id="ARBA00022801"/>
    </source>
</evidence>
<gene>
    <name evidence="4" type="ORF">GPL26_10890</name>
</gene>
<dbReference type="CDD" id="cd00542">
    <property type="entry name" value="Ntn_PVA"/>
    <property type="match status" value="1"/>
</dbReference>